<proteinExistence type="predicted"/>
<feature type="compositionally biased region" description="Acidic residues" evidence="1">
    <location>
        <begin position="51"/>
        <end position="80"/>
    </location>
</feature>
<comment type="caution">
    <text evidence="2">The sequence shown here is derived from an EMBL/GenBank/DDBJ whole genome shotgun (WGS) entry which is preliminary data.</text>
</comment>
<name>J9DSP7_WUCBA</name>
<accession>J9DSP7</accession>
<sequence>MGHSELRSKRQRTSIRASSGSRNSSKDSERDEDSDEELVAPATPKTSDSMSSDDDDDNDDDDDDDDDDDYDDDDHIEGEIPDVIFNHPLVNDLLDRFMRAKLQNDNTINNINNDKNTGKKLEFLLSIN</sequence>
<dbReference type="AlphaFoldDB" id="J9DSP7"/>
<feature type="compositionally biased region" description="Low complexity" evidence="1">
    <location>
        <begin position="14"/>
        <end position="23"/>
    </location>
</feature>
<dbReference type="EMBL" id="ADBV01015672">
    <property type="protein sequence ID" value="EJW72668.1"/>
    <property type="molecule type" value="Genomic_DNA"/>
</dbReference>
<reference evidence="3" key="1">
    <citation type="submission" date="2012-08" db="EMBL/GenBank/DDBJ databases">
        <title>The Genome Sequence of Wuchereria bancrofti.</title>
        <authorList>
            <person name="Nutman T.B."/>
            <person name="Fink D.L."/>
            <person name="Russ C."/>
            <person name="Young S."/>
            <person name="Zeng Q."/>
            <person name="Koehrsen M."/>
            <person name="Alvarado L."/>
            <person name="Berlin A."/>
            <person name="Chapman S.B."/>
            <person name="Chen Z."/>
            <person name="Freedman E."/>
            <person name="Gellesch M."/>
            <person name="Goldberg J."/>
            <person name="Griggs A."/>
            <person name="Gujja S."/>
            <person name="Heilman E.R."/>
            <person name="Heiman D."/>
            <person name="Hepburn T."/>
            <person name="Howarth C."/>
            <person name="Jen D."/>
            <person name="Larson L."/>
            <person name="Lewis B."/>
            <person name="Mehta T."/>
            <person name="Park D."/>
            <person name="Pearson M."/>
            <person name="Roberts A."/>
            <person name="Saif S."/>
            <person name="Shea T."/>
            <person name="Shenoy N."/>
            <person name="Sisk P."/>
            <person name="Stolte C."/>
            <person name="Sykes S."/>
            <person name="Walk T."/>
            <person name="White J."/>
            <person name="Yandava C."/>
            <person name="Haas B."/>
            <person name="Henn M.R."/>
            <person name="Nusbaum C."/>
            <person name="Birren B."/>
        </authorList>
    </citation>
    <scope>NUCLEOTIDE SEQUENCE [LARGE SCALE GENOMIC DNA]</scope>
    <source>
        <strain evidence="3">NA</strain>
    </source>
</reference>
<organism evidence="2 3">
    <name type="scientific">Wuchereria bancrofti</name>
    <dbReference type="NCBI Taxonomy" id="6293"/>
    <lineage>
        <taxon>Eukaryota</taxon>
        <taxon>Metazoa</taxon>
        <taxon>Ecdysozoa</taxon>
        <taxon>Nematoda</taxon>
        <taxon>Chromadorea</taxon>
        <taxon>Rhabditida</taxon>
        <taxon>Spirurina</taxon>
        <taxon>Spiruromorpha</taxon>
        <taxon>Filarioidea</taxon>
        <taxon>Onchocercidae</taxon>
        <taxon>Wuchereria</taxon>
    </lineage>
</organism>
<evidence type="ECO:0000313" key="3">
    <source>
        <dbReference type="Proteomes" id="UP000004810"/>
    </source>
</evidence>
<gene>
    <name evidence="2" type="ORF">WUBG_16426</name>
</gene>
<evidence type="ECO:0000313" key="2">
    <source>
        <dbReference type="EMBL" id="EJW72668.1"/>
    </source>
</evidence>
<protein>
    <submittedName>
        <fullName evidence="2">Uncharacterized protein</fullName>
    </submittedName>
</protein>
<dbReference type="Proteomes" id="UP000004810">
    <property type="component" value="Unassembled WGS sequence"/>
</dbReference>
<feature type="region of interest" description="Disordered" evidence="1">
    <location>
        <begin position="1"/>
        <end position="81"/>
    </location>
</feature>
<evidence type="ECO:0000256" key="1">
    <source>
        <dbReference type="SAM" id="MobiDB-lite"/>
    </source>
</evidence>